<evidence type="ECO:0008006" key="7">
    <source>
        <dbReference type="Google" id="ProtNLM"/>
    </source>
</evidence>
<dbReference type="GO" id="GO:0000785">
    <property type="term" value="C:chromatin"/>
    <property type="evidence" value="ECO:0007669"/>
    <property type="project" value="TreeGrafter"/>
</dbReference>
<dbReference type="CDD" id="cd22240">
    <property type="entry name" value="akirin"/>
    <property type="match status" value="1"/>
</dbReference>
<dbReference type="GO" id="GO:0045089">
    <property type="term" value="P:positive regulation of innate immune response"/>
    <property type="evidence" value="ECO:0007669"/>
    <property type="project" value="TreeGrafter"/>
</dbReference>
<dbReference type="InterPro" id="IPR024132">
    <property type="entry name" value="Akirin"/>
</dbReference>
<dbReference type="PANTHER" id="PTHR13293:SF6">
    <property type="entry name" value="AKIRIN-RELATED"/>
    <property type="match status" value="1"/>
</dbReference>
<reference evidence="5" key="1">
    <citation type="submission" date="2020-11" db="EMBL/GenBank/DDBJ databases">
        <authorList>
            <person name="Tran Van P."/>
        </authorList>
    </citation>
    <scope>NUCLEOTIDE SEQUENCE</scope>
</reference>
<proteinExistence type="inferred from homology"/>
<dbReference type="AlphaFoldDB" id="A0A7R9A155"/>
<feature type="compositionally biased region" description="Low complexity" evidence="4">
    <location>
        <begin position="99"/>
        <end position="116"/>
    </location>
</feature>
<feature type="region of interest" description="Disordered" evidence="4">
    <location>
        <begin position="13"/>
        <end position="67"/>
    </location>
</feature>
<dbReference type="GO" id="GO:0003712">
    <property type="term" value="F:transcription coregulator activity"/>
    <property type="evidence" value="ECO:0007669"/>
    <property type="project" value="TreeGrafter"/>
</dbReference>
<dbReference type="Proteomes" id="UP000677054">
    <property type="component" value="Unassembled WGS sequence"/>
</dbReference>
<keyword evidence="3" id="KW-0539">Nucleus</keyword>
<organism evidence="5">
    <name type="scientific">Darwinula stevensoni</name>
    <dbReference type="NCBI Taxonomy" id="69355"/>
    <lineage>
        <taxon>Eukaryota</taxon>
        <taxon>Metazoa</taxon>
        <taxon>Ecdysozoa</taxon>
        <taxon>Arthropoda</taxon>
        <taxon>Crustacea</taxon>
        <taxon>Oligostraca</taxon>
        <taxon>Ostracoda</taxon>
        <taxon>Podocopa</taxon>
        <taxon>Podocopida</taxon>
        <taxon>Darwinulocopina</taxon>
        <taxon>Darwinuloidea</taxon>
        <taxon>Darwinulidae</taxon>
        <taxon>Darwinula</taxon>
    </lineage>
</organism>
<evidence type="ECO:0000256" key="2">
    <source>
        <dbReference type="ARBA" id="ARBA00005625"/>
    </source>
</evidence>
<evidence type="ECO:0000313" key="5">
    <source>
        <dbReference type="EMBL" id="CAD7243791.1"/>
    </source>
</evidence>
<dbReference type="GO" id="GO:0045944">
    <property type="term" value="P:positive regulation of transcription by RNA polymerase II"/>
    <property type="evidence" value="ECO:0007669"/>
    <property type="project" value="TreeGrafter"/>
</dbReference>
<feature type="region of interest" description="Disordered" evidence="4">
    <location>
        <begin position="90"/>
        <end position="128"/>
    </location>
</feature>
<evidence type="ECO:0000256" key="4">
    <source>
        <dbReference type="SAM" id="MobiDB-lite"/>
    </source>
</evidence>
<accession>A0A7R9A155</accession>
<dbReference type="GO" id="GO:0005634">
    <property type="term" value="C:nucleus"/>
    <property type="evidence" value="ECO:0007669"/>
    <property type="project" value="UniProtKB-SubCell"/>
</dbReference>
<evidence type="ECO:0000256" key="1">
    <source>
        <dbReference type="ARBA" id="ARBA00004123"/>
    </source>
</evidence>
<protein>
    <recommendedName>
        <fullName evidence="7">Akirin</fullName>
    </recommendedName>
</protein>
<dbReference type="OrthoDB" id="10039914at2759"/>
<name>A0A7R9A155_9CRUS</name>
<sequence>MACVTLGLKRSLEFDPVHSPPGLSPAPKRRRCTPGHVPTSAPSSSSSSNQEESNASSSSHFGEILPKLTPDMIASNLRDEIRRLSRRGQLSAGEQMDMGSSPPHHGSGSGSNSPTHMGYDSPSPPLSPSSSAAIVAALHQPYYSMALSPGSKDKPLFTLRQVGMICERLLKEREIQIRQEYDRVLSAKLAEQYEAFVHFSSDQLHRRFQSSAPPSYLS</sequence>
<dbReference type="EMBL" id="CAJPEV010000499">
    <property type="protein sequence ID" value="CAG0885885.1"/>
    <property type="molecule type" value="Genomic_DNA"/>
</dbReference>
<feature type="compositionally biased region" description="Low complexity" evidence="4">
    <location>
        <begin position="40"/>
        <end position="59"/>
    </location>
</feature>
<evidence type="ECO:0000313" key="6">
    <source>
        <dbReference type="Proteomes" id="UP000677054"/>
    </source>
</evidence>
<evidence type="ECO:0000256" key="3">
    <source>
        <dbReference type="ARBA" id="ARBA00023242"/>
    </source>
</evidence>
<dbReference type="PANTHER" id="PTHR13293">
    <property type="entry name" value="AKIRIN-RELATED"/>
    <property type="match status" value="1"/>
</dbReference>
<comment type="subcellular location">
    <subcellularLocation>
        <location evidence="1">Nucleus</location>
    </subcellularLocation>
</comment>
<keyword evidence="6" id="KW-1185">Reference proteome</keyword>
<dbReference type="EMBL" id="LR900016">
    <property type="protein sequence ID" value="CAD7243791.1"/>
    <property type="molecule type" value="Genomic_DNA"/>
</dbReference>
<comment type="similarity">
    <text evidence="2">Belongs to the akirin family.</text>
</comment>
<gene>
    <name evidence="5" type="ORF">DSTB1V02_LOCUS3703</name>
</gene>